<organism evidence="2 3">
    <name type="scientific">Romanomermis culicivorax</name>
    <name type="common">Nematode worm</name>
    <dbReference type="NCBI Taxonomy" id="13658"/>
    <lineage>
        <taxon>Eukaryota</taxon>
        <taxon>Metazoa</taxon>
        <taxon>Ecdysozoa</taxon>
        <taxon>Nematoda</taxon>
        <taxon>Enoplea</taxon>
        <taxon>Dorylaimia</taxon>
        <taxon>Mermithida</taxon>
        <taxon>Mermithoidea</taxon>
        <taxon>Mermithidae</taxon>
        <taxon>Romanomermis</taxon>
    </lineage>
</organism>
<proteinExistence type="predicted"/>
<accession>A0A915KW87</accession>
<keyword evidence="2" id="KW-1185">Reference proteome</keyword>
<sequence>MCGSSSALSDIGAPLRWIVQLSACETQLSVSITQPSANAAASGWTQSPEGETQLSAKETQPSAKETQQSGSEALLPLKVAQFKGSFILAFFGGTERTIDTTLPNEREIFVHSVG</sequence>
<reference evidence="3" key="1">
    <citation type="submission" date="2022-11" db="UniProtKB">
        <authorList>
            <consortium name="WormBaseParasite"/>
        </authorList>
    </citation>
    <scope>IDENTIFICATION</scope>
</reference>
<evidence type="ECO:0000313" key="2">
    <source>
        <dbReference type="Proteomes" id="UP000887565"/>
    </source>
</evidence>
<dbReference type="AlphaFoldDB" id="A0A915KW87"/>
<feature type="region of interest" description="Disordered" evidence="1">
    <location>
        <begin position="39"/>
        <end position="70"/>
    </location>
</feature>
<evidence type="ECO:0000256" key="1">
    <source>
        <dbReference type="SAM" id="MobiDB-lite"/>
    </source>
</evidence>
<name>A0A915KW87_ROMCU</name>
<evidence type="ECO:0000313" key="3">
    <source>
        <dbReference type="WBParaSite" id="nRc.2.0.1.t41805-RA"/>
    </source>
</evidence>
<dbReference type="WBParaSite" id="nRc.2.0.1.t41805-RA">
    <property type="protein sequence ID" value="nRc.2.0.1.t41805-RA"/>
    <property type="gene ID" value="nRc.2.0.1.g41805"/>
</dbReference>
<protein>
    <submittedName>
        <fullName evidence="3">Uncharacterized protein</fullName>
    </submittedName>
</protein>
<dbReference type="Proteomes" id="UP000887565">
    <property type="component" value="Unplaced"/>
</dbReference>